<dbReference type="EMBL" id="JASPKZ010003851">
    <property type="protein sequence ID" value="KAJ9591973.1"/>
    <property type="molecule type" value="Genomic_DNA"/>
</dbReference>
<gene>
    <name evidence="1" type="ORF">L9F63_001485</name>
</gene>
<name>A0AAD8EIZ1_DIPPU</name>
<protein>
    <submittedName>
        <fullName evidence="1">Uncharacterized protein</fullName>
    </submittedName>
</protein>
<dbReference type="AlphaFoldDB" id="A0AAD8EIZ1"/>
<feature type="non-terminal residue" evidence="1">
    <location>
        <position position="1"/>
    </location>
</feature>
<organism evidence="1 2">
    <name type="scientific">Diploptera punctata</name>
    <name type="common">Pacific beetle cockroach</name>
    <dbReference type="NCBI Taxonomy" id="6984"/>
    <lineage>
        <taxon>Eukaryota</taxon>
        <taxon>Metazoa</taxon>
        <taxon>Ecdysozoa</taxon>
        <taxon>Arthropoda</taxon>
        <taxon>Hexapoda</taxon>
        <taxon>Insecta</taxon>
        <taxon>Pterygota</taxon>
        <taxon>Neoptera</taxon>
        <taxon>Polyneoptera</taxon>
        <taxon>Dictyoptera</taxon>
        <taxon>Blattodea</taxon>
        <taxon>Blaberoidea</taxon>
        <taxon>Blaberidae</taxon>
        <taxon>Diplopterinae</taxon>
        <taxon>Diploptera</taxon>
    </lineage>
</organism>
<evidence type="ECO:0000313" key="2">
    <source>
        <dbReference type="Proteomes" id="UP001233999"/>
    </source>
</evidence>
<comment type="caution">
    <text evidence="1">The sequence shown here is derived from an EMBL/GenBank/DDBJ whole genome shotgun (WGS) entry which is preliminary data.</text>
</comment>
<reference evidence="1" key="2">
    <citation type="submission" date="2023-05" db="EMBL/GenBank/DDBJ databases">
        <authorList>
            <person name="Fouks B."/>
        </authorList>
    </citation>
    <scope>NUCLEOTIDE SEQUENCE</scope>
    <source>
        <strain evidence="1">Stay&amp;Tobe</strain>
        <tissue evidence="1">Testes</tissue>
    </source>
</reference>
<sequence>LSPKEKLPWALKLSRSQKHQPNKNLSHNIGSCIDAILYEGQAQDSHQRKCDYN</sequence>
<keyword evidence="2" id="KW-1185">Reference proteome</keyword>
<dbReference type="Proteomes" id="UP001233999">
    <property type="component" value="Unassembled WGS sequence"/>
</dbReference>
<proteinExistence type="predicted"/>
<feature type="non-terminal residue" evidence="1">
    <location>
        <position position="53"/>
    </location>
</feature>
<accession>A0AAD8EIZ1</accession>
<evidence type="ECO:0000313" key="1">
    <source>
        <dbReference type="EMBL" id="KAJ9591973.1"/>
    </source>
</evidence>
<reference evidence="1" key="1">
    <citation type="journal article" date="2023" name="IScience">
        <title>Live-bearing cockroach genome reveals convergent evolutionary mechanisms linked to viviparity in insects and beyond.</title>
        <authorList>
            <person name="Fouks B."/>
            <person name="Harrison M.C."/>
            <person name="Mikhailova A.A."/>
            <person name="Marchal E."/>
            <person name="English S."/>
            <person name="Carruthers M."/>
            <person name="Jennings E.C."/>
            <person name="Chiamaka E.L."/>
            <person name="Frigard R.A."/>
            <person name="Pippel M."/>
            <person name="Attardo G.M."/>
            <person name="Benoit J.B."/>
            <person name="Bornberg-Bauer E."/>
            <person name="Tobe S.S."/>
        </authorList>
    </citation>
    <scope>NUCLEOTIDE SEQUENCE</scope>
    <source>
        <strain evidence="1">Stay&amp;Tobe</strain>
    </source>
</reference>